<gene>
    <name evidence="3" type="ORF">PCAR00345_LOCUS36269</name>
</gene>
<dbReference type="EMBL" id="HBIZ01057462">
    <property type="protein sequence ID" value="CAE0783565.1"/>
    <property type="molecule type" value="Transcribed_RNA"/>
</dbReference>
<sequence>MWALLWFMMGVRAAAAFTPSLGQRWQGSRPVIAASSRAAPMRVDCKLRDVLKGLKPEVKITLEEGVRVRVVAENLDFKHVPKHKAGFDPKGCVGTVVRVYKEENLSPNRHIKVQFDEPSKWIGHFEPEEIQVCSD</sequence>
<feature type="signal peptide" evidence="1">
    <location>
        <begin position="1"/>
        <end position="16"/>
    </location>
</feature>
<dbReference type="SUPFAM" id="SSF50090">
    <property type="entry name" value="Electron transport accessory proteins"/>
    <property type="match status" value="1"/>
</dbReference>
<dbReference type="InterPro" id="IPR004207">
    <property type="entry name" value="Fd_thioredoxin_Rdtase_alpha"/>
</dbReference>
<evidence type="ECO:0000259" key="2">
    <source>
        <dbReference type="Pfam" id="PF02941"/>
    </source>
</evidence>
<accession>A0A7S4FAS0</accession>
<dbReference type="GO" id="GO:0015979">
    <property type="term" value="P:photosynthesis"/>
    <property type="evidence" value="ECO:0007669"/>
    <property type="project" value="InterPro"/>
</dbReference>
<proteinExistence type="predicted"/>
<organism evidence="3">
    <name type="scientific">Chrysotila carterae</name>
    <name type="common">Marine alga</name>
    <name type="synonym">Syracosphaera carterae</name>
    <dbReference type="NCBI Taxonomy" id="13221"/>
    <lineage>
        <taxon>Eukaryota</taxon>
        <taxon>Haptista</taxon>
        <taxon>Haptophyta</taxon>
        <taxon>Prymnesiophyceae</taxon>
        <taxon>Isochrysidales</taxon>
        <taxon>Isochrysidaceae</taxon>
        <taxon>Chrysotila</taxon>
    </lineage>
</organism>
<name>A0A7S4FAS0_CHRCT</name>
<protein>
    <recommendedName>
        <fullName evidence="2">Ferredoxin thioredoxin reductase alpha chain domain-containing protein</fullName>
    </recommendedName>
</protein>
<feature type="domain" description="Ferredoxin thioredoxin reductase alpha chain" evidence="2">
    <location>
        <begin position="65"/>
        <end position="129"/>
    </location>
</feature>
<evidence type="ECO:0000256" key="1">
    <source>
        <dbReference type="SAM" id="SignalP"/>
    </source>
</evidence>
<dbReference type="Pfam" id="PF02941">
    <property type="entry name" value="FeThRed_A"/>
    <property type="match status" value="1"/>
</dbReference>
<keyword evidence="1" id="KW-0732">Signal</keyword>
<dbReference type="Gene3D" id="2.30.30.50">
    <property type="match status" value="1"/>
</dbReference>
<evidence type="ECO:0000313" key="3">
    <source>
        <dbReference type="EMBL" id="CAE0783565.1"/>
    </source>
</evidence>
<dbReference type="InterPro" id="IPR008990">
    <property type="entry name" value="Elect_transpt_acc-like_dom_sf"/>
</dbReference>
<dbReference type="AlphaFoldDB" id="A0A7S4FAS0"/>
<reference evidence="3" key="1">
    <citation type="submission" date="2021-01" db="EMBL/GenBank/DDBJ databases">
        <authorList>
            <person name="Corre E."/>
            <person name="Pelletier E."/>
            <person name="Niang G."/>
            <person name="Scheremetjew M."/>
            <person name="Finn R."/>
            <person name="Kale V."/>
            <person name="Holt S."/>
            <person name="Cochrane G."/>
            <person name="Meng A."/>
            <person name="Brown T."/>
            <person name="Cohen L."/>
        </authorList>
    </citation>
    <scope>NUCLEOTIDE SEQUENCE</scope>
    <source>
        <strain evidence="3">CCMP645</strain>
    </source>
</reference>
<feature type="chain" id="PRO_5030768355" description="Ferredoxin thioredoxin reductase alpha chain domain-containing protein" evidence="1">
    <location>
        <begin position="17"/>
        <end position="135"/>
    </location>
</feature>